<accession>A0A0W0FXL5</accession>
<comment type="caution">
    <text evidence="1">The sequence shown here is derived from an EMBL/GenBank/DDBJ whole genome shotgun (WGS) entry which is preliminary data.</text>
</comment>
<reference evidence="1 2" key="1">
    <citation type="submission" date="2015-12" db="EMBL/GenBank/DDBJ databases">
        <title>Draft genome sequence of Moniliophthora roreri, the causal agent of frosty pod rot of cacao.</title>
        <authorList>
            <person name="Aime M.C."/>
            <person name="Diaz-Valderrama J.R."/>
            <person name="Kijpornyongpan T."/>
            <person name="Phillips-Mora W."/>
        </authorList>
    </citation>
    <scope>NUCLEOTIDE SEQUENCE [LARGE SCALE GENOMIC DNA]</scope>
    <source>
        <strain evidence="1 2">MCA 2952</strain>
    </source>
</reference>
<organism evidence="1 2">
    <name type="scientific">Moniliophthora roreri</name>
    <name type="common">Frosty pod rot fungus</name>
    <name type="synonym">Monilia roreri</name>
    <dbReference type="NCBI Taxonomy" id="221103"/>
    <lineage>
        <taxon>Eukaryota</taxon>
        <taxon>Fungi</taxon>
        <taxon>Dikarya</taxon>
        <taxon>Basidiomycota</taxon>
        <taxon>Agaricomycotina</taxon>
        <taxon>Agaricomycetes</taxon>
        <taxon>Agaricomycetidae</taxon>
        <taxon>Agaricales</taxon>
        <taxon>Marasmiineae</taxon>
        <taxon>Marasmiaceae</taxon>
        <taxon>Moniliophthora</taxon>
    </lineage>
</organism>
<gene>
    <name evidence="1" type="ORF">WG66_6331</name>
</gene>
<sequence length="442" mass="50090">MDRNALSYARGAHSFSEVPSDTDWTPSLFPLNSFDSVSHWSDFRDSDQLEVLLQKGLESDTSCEAVADITRAIDAMKLQKQYDDSQNRKVRKKILDHAPKTVNVLWDRRKMLQDDRESFRTNKRATRRVYMRKYIATILSICLTERPNEFSYLGPPALDLYYWLYLISISNQERDNCKCELPESVQKHCDMDKVWRSIAPKMLEDIGIVAFQNRLVAGMEQSGQPGPKRRLEDTCHILRCNPGLLPPETFRMAVRGAKTVFFDVMENGGGHNESFEVVGLLALCVSDCAKTRDPGFLYEVYADTESPLAPSIDPASPLHEILVMSAIPAIIDKKDEYLNLIRYTTTCVRGPQGSDIRDLLAKKMKNDTTLRRTYQQVEDFDQDPTRSPNALQIKKVLDELADALGLGHLLEGLRMNTSDTLLSGGADMAPTLPKLRGMFNKK</sequence>
<evidence type="ECO:0000313" key="1">
    <source>
        <dbReference type="EMBL" id="KTB41072.1"/>
    </source>
</evidence>
<name>A0A0W0FXL5_MONRR</name>
<dbReference type="Proteomes" id="UP000054988">
    <property type="component" value="Unassembled WGS sequence"/>
</dbReference>
<dbReference type="AlphaFoldDB" id="A0A0W0FXL5"/>
<dbReference type="EMBL" id="LATX01001515">
    <property type="protein sequence ID" value="KTB41072.1"/>
    <property type="molecule type" value="Genomic_DNA"/>
</dbReference>
<protein>
    <submittedName>
        <fullName evidence="1">Uncharacterized protein</fullName>
    </submittedName>
</protein>
<proteinExistence type="predicted"/>
<evidence type="ECO:0000313" key="2">
    <source>
        <dbReference type="Proteomes" id="UP000054988"/>
    </source>
</evidence>